<evidence type="ECO:0000313" key="3">
    <source>
        <dbReference type="EMBL" id="EJF89315.1"/>
    </source>
</evidence>
<reference evidence="3 4" key="1">
    <citation type="submission" date="2012-03" db="EMBL/GenBank/DDBJ databases">
        <title>The Genome Sequence of Bartonella tamiae Th239.</title>
        <authorList>
            <consortium name="The Broad Institute Genome Sequencing Platform"/>
            <consortium name="The Broad Institute Genome Sequencing Center for Infectious Disease"/>
            <person name="Feldgarden M."/>
            <person name="Kirby J."/>
            <person name="Kosoy M."/>
            <person name="Birtles R."/>
            <person name="Probert W.S."/>
            <person name="Chiaraviglio L."/>
            <person name="Young S.K."/>
            <person name="Zeng Q."/>
            <person name="Gargeya S."/>
            <person name="Fitzgerald M."/>
            <person name="Haas B."/>
            <person name="Abouelleil A."/>
            <person name="Alvarado L."/>
            <person name="Arachchi H.M."/>
            <person name="Berlin A."/>
            <person name="Chapman S.B."/>
            <person name="Gearin G."/>
            <person name="Goldberg J."/>
            <person name="Griggs A."/>
            <person name="Gujja S."/>
            <person name="Hansen M."/>
            <person name="Heiman D."/>
            <person name="Howarth C."/>
            <person name="Larimer J."/>
            <person name="Lui A."/>
            <person name="MacDonald P.J.P."/>
            <person name="McCowen C."/>
            <person name="Montmayeur A."/>
            <person name="Murphy C."/>
            <person name="Neiman D."/>
            <person name="Pearson M."/>
            <person name="Priest M."/>
            <person name="Roberts A."/>
            <person name="Saif S."/>
            <person name="Shea T."/>
            <person name="Sisk P."/>
            <person name="Stolte C."/>
            <person name="Sykes S."/>
            <person name="Wortman J."/>
            <person name="Nusbaum C."/>
            <person name="Birren B."/>
        </authorList>
    </citation>
    <scope>NUCLEOTIDE SEQUENCE [LARGE SCALE GENOMIC DNA]</scope>
    <source>
        <strain evidence="3 4">Th239</strain>
    </source>
</reference>
<gene>
    <name evidence="3" type="ORF">ME5_01866</name>
</gene>
<feature type="compositionally biased region" description="Basic and acidic residues" evidence="1">
    <location>
        <begin position="47"/>
        <end position="56"/>
    </location>
</feature>
<dbReference type="HOGENOM" id="CLU_3004861_0_0_5"/>
<proteinExistence type="predicted"/>
<dbReference type="AlphaFoldDB" id="J1JXG9"/>
<feature type="region of interest" description="Disordered" evidence="1">
    <location>
        <begin position="33"/>
        <end position="56"/>
    </location>
</feature>
<dbReference type="RefSeq" id="WP_008040554.1">
    <property type="nucleotide sequence ID" value="NZ_JH725147.1"/>
</dbReference>
<feature type="compositionally biased region" description="Polar residues" evidence="1">
    <location>
        <begin position="33"/>
        <end position="43"/>
    </location>
</feature>
<evidence type="ECO:0000256" key="2">
    <source>
        <dbReference type="SAM" id="Phobius"/>
    </source>
</evidence>
<evidence type="ECO:0000256" key="1">
    <source>
        <dbReference type="SAM" id="MobiDB-lite"/>
    </source>
</evidence>
<organism evidence="3 4">
    <name type="scientific">Bartonella tamiae Th239</name>
    <dbReference type="NCBI Taxonomy" id="1094558"/>
    <lineage>
        <taxon>Bacteria</taxon>
        <taxon>Pseudomonadati</taxon>
        <taxon>Pseudomonadota</taxon>
        <taxon>Alphaproteobacteria</taxon>
        <taxon>Hyphomicrobiales</taxon>
        <taxon>Bartonellaceae</taxon>
        <taxon>Bartonella</taxon>
    </lineage>
</organism>
<keyword evidence="4" id="KW-1185">Reference proteome</keyword>
<keyword evidence="2" id="KW-0472">Membrane</keyword>
<dbReference type="EMBL" id="AIMB01000008">
    <property type="protein sequence ID" value="EJF89315.1"/>
    <property type="molecule type" value="Genomic_DNA"/>
</dbReference>
<evidence type="ECO:0000313" key="4">
    <source>
        <dbReference type="Proteomes" id="UP000008952"/>
    </source>
</evidence>
<sequence length="56" mass="6475">MTVFSNETILLSIVCLFLLMTVMRVLIMRSMRQTSEGENNKPSYDNPKIKTEHKNA</sequence>
<keyword evidence="2" id="KW-1133">Transmembrane helix</keyword>
<dbReference type="STRING" id="1094558.ME5_01866"/>
<dbReference type="Proteomes" id="UP000008952">
    <property type="component" value="Unassembled WGS sequence"/>
</dbReference>
<protein>
    <submittedName>
        <fullName evidence="3">Uncharacterized protein</fullName>
    </submittedName>
</protein>
<name>J1JXG9_9HYPH</name>
<accession>J1JXG9</accession>
<feature type="transmembrane region" description="Helical" evidence="2">
    <location>
        <begin position="6"/>
        <end position="27"/>
    </location>
</feature>
<dbReference type="PATRIC" id="fig|1094558.3.peg.1999"/>
<keyword evidence="2" id="KW-0812">Transmembrane</keyword>
<comment type="caution">
    <text evidence="3">The sequence shown here is derived from an EMBL/GenBank/DDBJ whole genome shotgun (WGS) entry which is preliminary data.</text>
</comment>